<evidence type="ECO:0000313" key="5">
    <source>
        <dbReference type="Proteomes" id="UP000325411"/>
    </source>
</evidence>
<comment type="caution">
    <text evidence="1">The sequence shown here is derived from an EMBL/GenBank/DDBJ whole genome shotgun (WGS) entry which is preliminary data.</text>
</comment>
<reference evidence="2 6" key="3">
    <citation type="submission" date="2023-03" db="EMBL/GenBank/DDBJ databases">
        <title>Genetic diversity of Bacillus cereus sensu lato isolates from Slovenia.</title>
        <authorList>
            <person name="Abdelli M."/>
        </authorList>
    </citation>
    <scope>NUCLEOTIDE SEQUENCE [LARGE SCALE GENOMIC DNA]</scope>
    <source>
        <strain evidence="2 6">SIBC61B</strain>
    </source>
</reference>
<sequence length="145" mass="16392">MNVTKGDKFIMDSKYIWECIEVIKEEVTRIPLSFKVLSEVLEGIYNSNKDLPVGDGNRVTHLKFSCVGDESTYALVDVSGEKSPAFESYLKGELVSWSNNPSVDNILYALYNSVTQNGIREYDLYDNKGNSIGNYTVLDYSEIHQ</sequence>
<evidence type="ECO:0000313" key="1">
    <source>
        <dbReference type="EMBL" id="KAA8477869.1"/>
    </source>
</evidence>
<dbReference type="AlphaFoldDB" id="A0A5M9GVC5"/>
<accession>A0A5M9GVC5</accession>
<dbReference type="EMBL" id="JARPRV010000007">
    <property type="protein sequence ID" value="MDG0942389.1"/>
    <property type="molecule type" value="Genomic_DNA"/>
</dbReference>
<dbReference type="Proteomes" id="UP001221338">
    <property type="component" value="Unassembled WGS sequence"/>
</dbReference>
<reference evidence="3 4" key="1">
    <citation type="submission" date="2017-04" db="EMBL/GenBank/DDBJ databases">
        <authorList>
            <person name="Criscuolo A."/>
        </authorList>
    </citation>
    <scope>NUCLEOTIDE SEQUENCE [LARGE SCALE GENOMIC DNA]</scope>
    <source>
        <strain evidence="3">16-00174</strain>
    </source>
</reference>
<proteinExistence type="predicted"/>
<evidence type="ECO:0000313" key="3">
    <source>
        <dbReference type="EMBL" id="SMD84473.1"/>
    </source>
</evidence>
<dbReference type="EMBL" id="FWYW01000062">
    <property type="protein sequence ID" value="SMD84473.1"/>
    <property type="molecule type" value="Genomic_DNA"/>
</dbReference>
<reference evidence="1 5" key="2">
    <citation type="submission" date="2019-09" db="EMBL/GenBank/DDBJ databases">
        <authorList>
            <person name="Geng P."/>
            <person name="Wan X."/>
            <person name="Zhou G."/>
            <person name="Yuan Z."/>
            <person name="Hu X."/>
        </authorList>
    </citation>
    <scope>NUCLEOTIDE SEQUENCE [LARGE SCALE GENOMIC DNA]</scope>
    <source>
        <strain evidence="1 5">EFR-4</strain>
    </source>
</reference>
<evidence type="ECO:0000313" key="4">
    <source>
        <dbReference type="Proteomes" id="UP000194422"/>
    </source>
</evidence>
<dbReference type="Proteomes" id="UP000325411">
    <property type="component" value="Unassembled WGS sequence"/>
</dbReference>
<dbReference type="EMBL" id="VXCE01000008">
    <property type="protein sequence ID" value="KAA8477869.1"/>
    <property type="molecule type" value="Genomic_DNA"/>
</dbReference>
<gene>
    <name evidence="3" type="ORF">BACERE00174_01760</name>
    <name evidence="1" type="ORF">FYW06_14270</name>
    <name evidence="2" type="ORF">P6U22_14400</name>
</gene>
<evidence type="ECO:0000313" key="6">
    <source>
        <dbReference type="Proteomes" id="UP001221338"/>
    </source>
</evidence>
<dbReference type="RefSeq" id="WP_001103319.1">
    <property type="nucleotide sequence ID" value="NZ_CP040880.1"/>
</dbReference>
<organism evidence="1 5">
    <name type="scientific">Bacillus paranthracis</name>
    <dbReference type="NCBI Taxonomy" id="2026186"/>
    <lineage>
        <taxon>Bacteria</taxon>
        <taxon>Bacillati</taxon>
        <taxon>Bacillota</taxon>
        <taxon>Bacilli</taxon>
        <taxon>Bacillales</taxon>
        <taxon>Bacillaceae</taxon>
        <taxon>Bacillus</taxon>
        <taxon>Bacillus cereus group</taxon>
    </lineage>
</organism>
<name>A0A5M9GVC5_9BACI</name>
<keyword evidence="6" id="KW-1185">Reference proteome</keyword>
<protein>
    <submittedName>
        <fullName evidence="1">Uncharacterized protein</fullName>
    </submittedName>
</protein>
<dbReference type="Proteomes" id="UP000194422">
    <property type="component" value="Unassembled WGS sequence"/>
</dbReference>
<evidence type="ECO:0000313" key="2">
    <source>
        <dbReference type="EMBL" id="MDG0942389.1"/>
    </source>
</evidence>